<gene>
    <name evidence="1" type="ORF">CROST_022310</name>
</gene>
<accession>A0A1S8KZS4</accession>
<proteinExistence type="predicted"/>
<sequence length="108" mass="12529">MSKQKVYEQELEKLNNLFKEVEESRRQLTEGLIESAAFLFAENKEIEGLLNKTGMIKVHPKHPELQKNIPAAEQYRKNLNSYSIVIKSLNSVLDTVNNDDDDDMDEFE</sequence>
<keyword evidence="2" id="KW-1185">Reference proteome</keyword>
<dbReference type="RefSeq" id="WP_077832818.1">
    <property type="nucleotide sequence ID" value="NZ_CP096983.1"/>
</dbReference>
<dbReference type="EMBL" id="CP096983">
    <property type="protein sequence ID" value="URZ11514.1"/>
    <property type="molecule type" value="Genomic_DNA"/>
</dbReference>
<evidence type="ECO:0000313" key="1">
    <source>
        <dbReference type="EMBL" id="URZ11514.1"/>
    </source>
</evidence>
<protein>
    <submittedName>
        <fullName evidence="1">Uncharacterized protein</fullName>
    </submittedName>
</protein>
<evidence type="ECO:0000313" key="2">
    <source>
        <dbReference type="Proteomes" id="UP000190951"/>
    </source>
</evidence>
<dbReference type="STRING" id="84029.CROST_35630"/>
<dbReference type="KEGG" id="crw:CROST_022310"/>
<name>A0A1S8KZS4_9CLOT</name>
<dbReference type="Proteomes" id="UP000190951">
    <property type="component" value="Chromosome"/>
</dbReference>
<reference evidence="1 2" key="1">
    <citation type="submission" date="2022-04" db="EMBL/GenBank/DDBJ databases">
        <title>Genome sequence of C. roseum typestrain.</title>
        <authorList>
            <person name="Poehlein A."/>
            <person name="Schoch T."/>
            <person name="Duerre P."/>
            <person name="Daniel R."/>
        </authorList>
    </citation>
    <scope>NUCLEOTIDE SEQUENCE [LARGE SCALE GENOMIC DNA]</scope>
    <source>
        <strain evidence="1 2">DSM 7320</strain>
    </source>
</reference>
<organism evidence="1 2">
    <name type="scientific">Clostridium felsineum</name>
    <dbReference type="NCBI Taxonomy" id="36839"/>
    <lineage>
        <taxon>Bacteria</taxon>
        <taxon>Bacillati</taxon>
        <taxon>Bacillota</taxon>
        <taxon>Clostridia</taxon>
        <taxon>Eubacteriales</taxon>
        <taxon>Clostridiaceae</taxon>
        <taxon>Clostridium</taxon>
    </lineage>
</organism>
<dbReference type="AlphaFoldDB" id="A0A1S8KZS4"/>